<dbReference type="PROSITE" id="PS50262">
    <property type="entry name" value="G_PROTEIN_RECEP_F1_2"/>
    <property type="match status" value="1"/>
</dbReference>
<keyword evidence="3 9" id="KW-1133">Transmembrane helix</keyword>
<evidence type="ECO:0000256" key="1">
    <source>
        <dbReference type="ARBA" id="ARBA00004141"/>
    </source>
</evidence>
<feature type="compositionally biased region" description="Low complexity" evidence="8">
    <location>
        <begin position="328"/>
        <end position="350"/>
    </location>
</feature>
<evidence type="ECO:0000313" key="12">
    <source>
        <dbReference type="Proteomes" id="UP001217089"/>
    </source>
</evidence>
<dbReference type="InterPro" id="IPR017452">
    <property type="entry name" value="GPCR_Rhodpsn_7TM"/>
</dbReference>
<evidence type="ECO:0000313" key="11">
    <source>
        <dbReference type="EMBL" id="KAJ8307923.1"/>
    </source>
</evidence>
<keyword evidence="12" id="KW-1185">Reference proteome</keyword>
<dbReference type="PRINTS" id="PR00237">
    <property type="entry name" value="GPCRRHODOPSN"/>
</dbReference>
<name>A0ABQ9ERT5_TEGGR</name>
<dbReference type="EMBL" id="JARBDR010000680">
    <property type="protein sequence ID" value="KAJ8307923.1"/>
    <property type="molecule type" value="Genomic_DNA"/>
</dbReference>
<feature type="domain" description="G-protein coupled receptors family 1 profile" evidence="10">
    <location>
        <begin position="109"/>
        <end position="458"/>
    </location>
</feature>
<evidence type="ECO:0000259" key="10">
    <source>
        <dbReference type="PROSITE" id="PS50262"/>
    </source>
</evidence>
<proteinExistence type="predicted"/>
<evidence type="ECO:0000256" key="5">
    <source>
        <dbReference type="ARBA" id="ARBA00023136"/>
    </source>
</evidence>
<dbReference type="PANTHER" id="PTHR24238">
    <property type="entry name" value="G-PROTEIN COUPLED RECEPTOR"/>
    <property type="match status" value="1"/>
</dbReference>
<comment type="subcellular location">
    <subcellularLocation>
        <location evidence="1">Membrane</location>
        <topology evidence="1">Multi-pass membrane protein</topology>
    </subcellularLocation>
</comment>
<evidence type="ECO:0000256" key="2">
    <source>
        <dbReference type="ARBA" id="ARBA00022692"/>
    </source>
</evidence>
<dbReference type="InterPro" id="IPR000276">
    <property type="entry name" value="GPCR_Rhodpsn"/>
</dbReference>
<gene>
    <name evidence="11" type="ORF">KUTeg_014523</name>
</gene>
<dbReference type="PANTHER" id="PTHR24238:SF47">
    <property type="entry name" value="ECDYSTEROIDS_DOPAMINE RECEPTOR-RELATED"/>
    <property type="match status" value="1"/>
</dbReference>
<reference evidence="11 12" key="1">
    <citation type="submission" date="2022-12" db="EMBL/GenBank/DDBJ databases">
        <title>Chromosome-level genome of Tegillarca granosa.</title>
        <authorList>
            <person name="Kim J."/>
        </authorList>
    </citation>
    <scope>NUCLEOTIDE SEQUENCE [LARGE SCALE GENOMIC DNA]</scope>
    <source>
        <strain evidence="11">Teg-2019</strain>
        <tissue evidence="11">Adductor muscle</tissue>
    </source>
</reference>
<dbReference type="Proteomes" id="UP001217089">
    <property type="component" value="Unassembled WGS sequence"/>
</dbReference>
<dbReference type="Pfam" id="PF00001">
    <property type="entry name" value="7tm_1"/>
    <property type="match status" value="1"/>
</dbReference>
<keyword evidence="7" id="KW-0807">Transducer</keyword>
<feature type="transmembrane region" description="Helical" evidence="9">
    <location>
        <begin position="399"/>
        <end position="424"/>
    </location>
</feature>
<feature type="region of interest" description="Disordered" evidence="8">
    <location>
        <begin position="309"/>
        <end position="359"/>
    </location>
</feature>
<feature type="transmembrane region" description="Helical" evidence="9">
    <location>
        <begin position="169"/>
        <end position="188"/>
    </location>
</feature>
<keyword evidence="2 9" id="KW-0812">Transmembrane</keyword>
<feature type="transmembrane region" description="Helical" evidence="9">
    <location>
        <begin position="130"/>
        <end position="157"/>
    </location>
</feature>
<sequence length="458" mass="51838">MAIDYYRLKMANFTEQVTSMMAMTNYTTASIDDNDVTTVAFTDVMSTLWSMSEVTTGTGTLAGNTTTSAPTMFIRTYAVIAKINSILVKKYFVPALIYTFTMMFIGAPGNALVFYVYLWKWRKSTARIFILALAIFDMINCFLTVPMEITFTFRLIILDIPLLCKMSRFITFWMNNCSSFTLVGIVIDRYWRICRPLQPQMTTHQAKRIVFAAILLGFACSWPALVVYGTQTLPIPISKNLIVVGKSCIVEDKFLTDDMKVYPLAFTSVLLIGNVAIDIFFVIAYVLIGVQVLKHGQFSKEYAKQQNWRKGSTSSSTEDDDDNRNQPGGSLLSRLSKLSNGNGSKSSGSGKSRKHSHQKIDTLELKDKRAMFAKQRSVSVGSQSKTAAERRMRAQRTTFMLSMVTLLFVLSFIPYCVLVIIRYVRPNFYFTLSDSSKSVYQVFFRSYLLSSAVQKRIF</sequence>
<feature type="transmembrane region" description="Helical" evidence="9">
    <location>
        <begin position="264"/>
        <end position="290"/>
    </location>
</feature>
<evidence type="ECO:0000256" key="8">
    <source>
        <dbReference type="SAM" id="MobiDB-lite"/>
    </source>
</evidence>
<evidence type="ECO:0000256" key="7">
    <source>
        <dbReference type="ARBA" id="ARBA00023224"/>
    </source>
</evidence>
<evidence type="ECO:0000256" key="4">
    <source>
        <dbReference type="ARBA" id="ARBA00023040"/>
    </source>
</evidence>
<organism evidence="11 12">
    <name type="scientific">Tegillarca granosa</name>
    <name type="common">Malaysian cockle</name>
    <name type="synonym">Anadara granosa</name>
    <dbReference type="NCBI Taxonomy" id="220873"/>
    <lineage>
        <taxon>Eukaryota</taxon>
        <taxon>Metazoa</taxon>
        <taxon>Spiralia</taxon>
        <taxon>Lophotrochozoa</taxon>
        <taxon>Mollusca</taxon>
        <taxon>Bivalvia</taxon>
        <taxon>Autobranchia</taxon>
        <taxon>Pteriomorphia</taxon>
        <taxon>Arcoida</taxon>
        <taxon>Arcoidea</taxon>
        <taxon>Arcidae</taxon>
        <taxon>Tegillarca</taxon>
    </lineage>
</organism>
<accession>A0ABQ9ERT5</accession>
<evidence type="ECO:0000256" key="6">
    <source>
        <dbReference type="ARBA" id="ARBA00023170"/>
    </source>
</evidence>
<protein>
    <recommendedName>
        <fullName evidence="10">G-protein coupled receptors family 1 profile domain-containing protein</fullName>
    </recommendedName>
</protein>
<evidence type="ECO:0000256" key="3">
    <source>
        <dbReference type="ARBA" id="ARBA00022989"/>
    </source>
</evidence>
<keyword evidence="4" id="KW-0297">G-protein coupled receptor</keyword>
<dbReference type="CDD" id="cd00637">
    <property type="entry name" value="7tm_classA_rhodopsin-like"/>
    <property type="match status" value="1"/>
</dbReference>
<evidence type="ECO:0000256" key="9">
    <source>
        <dbReference type="SAM" id="Phobius"/>
    </source>
</evidence>
<feature type="transmembrane region" description="Helical" evidence="9">
    <location>
        <begin position="95"/>
        <end position="118"/>
    </location>
</feature>
<dbReference type="Gene3D" id="1.20.1070.10">
    <property type="entry name" value="Rhodopsin 7-helix transmembrane proteins"/>
    <property type="match status" value="1"/>
</dbReference>
<feature type="transmembrane region" description="Helical" evidence="9">
    <location>
        <begin position="209"/>
        <end position="229"/>
    </location>
</feature>
<dbReference type="SUPFAM" id="SSF81321">
    <property type="entry name" value="Family A G protein-coupled receptor-like"/>
    <property type="match status" value="1"/>
</dbReference>
<comment type="caution">
    <text evidence="11">The sequence shown here is derived from an EMBL/GenBank/DDBJ whole genome shotgun (WGS) entry which is preliminary data.</text>
</comment>
<keyword evidence="6" id="KW-0675">Receptor</keyword>
<keyword evidence="5 9" id="KW-0472">Membrane</keyword>